<keyword evidence="2" id="KW-1185">Reference proteome</keyword>
<comment type="caution">
    <text evidence="1">The sequence shown here is derived from an EMBL/GenBank/DDBJ whole genome shotgun (WGS) entry which is preliminary data.</text>
</comment>
<dbReference type="RefSeq" id="WP_182922623.1">
    <property type="nucleotide sequence ID" value="NZ_WNXD01000002.1"/>
</dbReference>
<sequence length="192" mass="21079">MKTSGIKSGILTLFLVQLMILSSCGDDDLKNATSISAKKITLSTDRSYGVDIIYSDSAKVKAKGYAPILDKVTPSQGAMYNEMPKGVKIEFYNDFLKPTGTITSGYAINKQTEKITIFRKNVIVVNDQITFTTEELIWDENKRMYSSPYGTVTSKKDGSVATGTEFTAPQDFSTYKIIQASGTTYVKGDLTP</sequence>
<organism evidence="1 2">
    <name type="scientific">Pedobacter planticolens</name>
    <dbReference type="NCBI Taxonomy" id="2679964"/>
    <lineage>
        <taxon>Bacteria</taxon>
        <taxon>Pseudomonadati</taxon>
        <taxon>Bacteroidota</taxon>
        <taxon>Sphingobacteriia</taxon>
        <taxon>Sphingobacteriales</taxon>
        <taxon>Sphingobacteriaceae</taxon>
        <taxon>Pedobacter</taxon>
    </lineage>
</organism>
<dbReference type="Proteomes" id="UP000601055">
    <property type="component" value="Unassembled WGS sequence"/>
</dbReference>
<proteinExistence type="predicted"/>
<accession>A0A923DZG5</accession>
<evidence type="ECO:0000313" key="1">
    <source>
        <dbReference type="EMBL" id="MBB2145945.1"/>
    </source>
</evidence>
<reference evidence="1" key="1">
    <citation type="submission" date="2019-11" db="EMBL/GenBank/DDBJ databases">
        <title>Description of Pedobacter sp. LMG 31464T.</title>
        <authorList>
            <person name="Carlier A."/>
            <person name="Qi S."/>
            <person name="Vandamme P."/>
        </authorList>
    </citation>
    <scope>NUCLEOTIDE SEQUENCE</scope>
    <source>
        <strain evidence="1">LMG 31464</strain>
    </source>
</reference>
<protein>
    <recommendedName>
        <fullName evidence="3">LPS export ABC transporter protein LptC</fullName>
    </recommendedName>
</protein>
<dbReference type="AlphaFoldDB" id="A0A923DZG5"/>
<name>A0A923DZG5_9SPHI</name>
<dbReference type="PROSITE" id="PS51257">
    <property type="entry name" value="PROKAR_LIPOPROTEIN"/>
    <property type="match status" value="1"/>
</dbReference>
<evidence type="ECO:0000313" key="2">
    <source>
        <dbReference type="Proteomes" id="UP000601055"/>
    </source>
</evidence>
<gene>
    <name evidence="1" type="ORF">GM921_10635</name>
</gene>
<evidence type="ECO:0008006" key="3">
    <source>
        <dbReference type="Google" id="ProtNLM"/>
    </source>
</evidence>
<dbReference type="EMBL" id="WNXD01000002">
    <property type="protein sequence ID" value="MBB2145945.1"/>
    <property type="molecule type" value="Genomic_DNA"/>
</dbReference>